<organism evidence="2 3">
    <name type="scientific">Ceratobasidium theobromae</name>
    <dbReference type="NCBI Taxonomy" id="1582974"/>
    <lineage>
        <taxon>Eukaryota</taxon>
        <taxon>Fungi</taxon>
        <taxon>Dikarya</taxon>
        <taxon>Basidiomycota</taxon>
        <taxon>Agaricomycotina</taxon>
        <taxon>Agaricomycetes</taxon>
        <taxon>Cantharellales</taxon>
        <taxon>Ceratobasidiaceae</taxon>
        <taxon>Ceratobasidium</taxon>
    </lineage>
</organism>
<sequence length="512" mass="55166">MVYLARRAGIGKSEEAFGAPLRHIMRGPAFLDKAPVQARAREEAGQGARFPPRKQKVKQPAAGGWKVTSSGLEAGVPKNAITARVASIRSTNEVLYAGTRNLSTSRRAPMISVNTKLREIESASSQLAIPWKPCMRKFGVAAMARAGNLQRDLGCRAGKNGLNKTAQLADTSIGGLFSTQLDAPLVLADVIALVLEEDATYEETTGITPSLGAPCVTWFTASETFDHAVSTPVADLDSSVPAFCMDRELADLDAVWADLCIIPASETPQPLDEDVFESFKHDGDAQTGEIPHTRFATTASEHSETRPELLFGDPILEPTLPEVIGQVEHTPQLPISTDISPAINHPIIYKYPLRPIQVLGEGTNVDYGMSSCPQPSLTKLNSYTPGASPAPKETPDDLDRLSAISTAAPVPILPAQSLFAEPTHDEIDDAEMCESGTSGTLDVTMSSPDLVDIEMFPLAPVCLPLATLPSLMDVQMTLSVVDQFEVRENKSTGVEDQFRGKQELYMRMDGLR</sequence>
<accession>A0A5N5Q915</accession>
<protein>
    <submittedName>
        <fullName evidence="2">Uncharacterized protein</fullName>
    </submittedName>
</protein>
<evidence type="ECO:0000313" key="2">
    <source>
        <dbReference type="EMBL" id="KAB5588215.1"/>
    </source>
</evidence>
<comment type="caution">
    <text evidence="2">The sequence shown here is derived from an EMBL/GenBank/DDBJ whole genome shotgun (WGS) entry which is preliminary data.</text>
</comment>
<dbReference type="Proteomes" id="UP000383932">
    <property type="component" value="Unassembled WGS sequence"/>
</dbReference>
<proteinExistence type="predicted"/>
<reference evidence="2 3" key="1">
    <citation type="journal article" date="2019" name="Fungal Biol. Biotechnol.">
        <title>Draft genome sequence of fastidious pathogen Ceratobasidium theobromae, which causes vascular-streak dieback in Theobroma cacao.</title>
        <authorList>
            <person name="Ali S.S."/>
            <person name="Asman A."/>
            <person name="Shao J."/>
            <person name="Firmansyah A.P."/>
            <person name="Susilo A.W."/>
            <person name="Rosmana A."/>
            <person name="McMahon P."/>
            <person name="Junaid M."/>
            <person name="Guest D."/>
            <person name="Kheng T.Y."/>
            <person name="Meinhardt L.W."/>
            <person name="Bailey B.A."/>
        </authorList>
    </citation>
    <scope>NUCLEOTIDE SEQUENCE [LARGE SCALE GENOMIC DNA]</scope>
    <source>
        <strain evidence="2 3">CT2</strain>
    </source>
</reference>
<evidence type="ECO:0000256" key="1">
    <source>
        <dbReference type="SAM" id="MobiDB-lite"/>
    </source>
</evidence>
<keyword evidence="3" id="KW-1185">Reference proteome</keyword>
<dbReference type="AlphaFoldDB" id="A0A5N5Q915"/>
<feature type="region of interest" description="Disordered" evidence="1">
    <location>
        <begin position="42"/>
        <end position="64"/>
    </location>
</feature>
<gene>
    <name evidence="2" type="ORF">CTheo_8343</name>
</gene>
<name>A0A5N5Q915_9AGAM</name>
<dbReference type="EMBL" id="SSOP01000524">
    <property type="protein sequence ID" value="KAB5588215.1"/>
    <property type="molecule type" value="Genomic_DNA"/>
</dbReference>
<evidence type="ECO:0000313" key="3">
    <source>
        <dbReference type="Proteomes" id="UP000383932"/>
    </source>
</evidence>